<dbReference type="OrthoDB" id="6116485at2759"/>
<reference evidence="9" key="2">
    <citation type="submission" date="2017-10" db="EMBL/GenBank/DDBJ databases">
        <title>Ladona fulva Genome sequencing and assembly.</title>
        <authorList>
            <person name="Murali S."/>
            <person name="Richards S."/>
            <person name="Bandaranaike D."/>
            <person name="Bellair M."/>
            <person name="Blankenburg K."/>
            <person name="Chao H."/>
            <person name="Dinh H."/>
            <person name="Doddapaneni H."/>
            <person name="Dugan-Rocha S."/>
            <person name="Elkadiri S."/>
            <person name="Gnanaolivu R."/>
            <person name="Hernandez B."/>
            <person name="Skinner E."/>
            <person name="Javaid M."/>
            <person name="Lee S."/>
            <person name="Li M."/>
            <person name="Ming W."/>
            <person name="Munidasa M."/>
            <person name="Muniz J."/>
            <person name="Nguyen L."/>
            <person name="Hughes D."/>
            <person name="Osuji N."/>
            <person name="Pu L.-L."/>
            <person name="Puazo M."/>
            <person name="Qu C."/>
            <person name="Quiroz J."/>
            <person name="Raj R."/>
            <person name="Weissenberger G."/>
            <person name="Xin Y."/>
            <person name="Zou X."/>
            <person name="Han Y."/>
            <person name="Worley K."/>
            <person name="Muzny D."/>
            <person name="Gibbs R."/>
        </authorList>
    </citation>
    <scope>NUCLEOTIDE SEQUENCE</scope>
    <source>
        <strain evidence="9">Sampled in the wild</strain>
    </source>
</reference>
<dbReference type="GO" id="GO:0006915">
    <property type="term" value="P:apoptotic process"/>
    <property type="evidence" value="ECO:0007669"/>
    <property type="project" value="TreeGrafter"/>
</dbReference>
<dbReference type="Gene3D" id="3.40.50.1460">
    <property type="match status" value="1"/>
</dbReference>
<evidence type="ECO:0000313" key="10">
    <source>
        <dbReference type="Proteomes" id="UP000792457"/>
    </source>
</evidence>
<gene>
    <name evidence="9" type="ORF">J437_LFUL001293</name>
</gene>
<evidence type="ECO:0000313" key="9">
    <source>
        <dbReference type="EMBL" id="KAG8222201.1"/>
    </source>
</evidence>
<dbReference type="PANTHER" id="PTHR10454">
    <property type="entry name" value="CASPASE"/>
    <property type="match status" value="1"/>
</dbReference>
<dbReference type="GO" id="GO:0005737">
    <property type="term" value="C:cytoplasm"/>
    <property type="evidence" value="ECO:0007669"/>
    <property type="project" value="TreeGrafter"/>
</dbReference>
<dbReference type="PRINTS" id="PR00376">
    <property type="entry name" value="IL1BCENZYME"/>
</dbReference>
<dbReference type="GO" id="GO:0006508">
    <property type="term" value="P:proteolysis"/>
    <property type="evidence" value="ECO:0007669"/>
    <property type="project" value="UniProtKB-KW"/>
</dbReference>
<dbReference type="AlphaFoldDB" id="A0A8K0NUA8"/>
<dbReference type="InterPro" id="IPR002398">
    <property type="entry name" value="Pept_C14"/>
</dbReference>
<dbReference type="Gene3D" id="3.30.70.1470">
    <property type="entry name" value="Caspase-like"/>
    <property type="match status" value="1"/>
</dbReference>
<dbReference type="GO" id="GO:0004197">
    <property type="term" value="F:cysteine-type endopeptidase activity"/>
    <property type="evidence" value="ECO:0007669"/>
    <property type="project" value="InterPro"/>
</dbReference>
<reference evidence="9" key="1">
    <citation type="submission" date="2013-04" db="EMBL/GenBank/DDBJ databases">
        <authorList>
            <person name="Qu J."/>
            <person name="Murali S.C."/>
            <person name="Bandaranaike D."/>
            <person name="Bellair M."/>
            <person name="Blankenburg K."/>
            <person name="Chao H."/>
            <person name="Dinh H."/>
            <person name="Doddapaneni H."/>
            <person name="Downs B."/>
            <person name="Dugan-Rocha S."/>
            <person name="Elkadiri S."/>
            <person name="Gnanaolivu R.D."/>
            <person name="Hernandez B."/>
            <person name="Javaid M."/>
            <person name="Jayaseelan J.C."/>
            <person name="Lee S."/>
            <person name="Li M."/>
            <person name="Ming W."/>
            <person name="Munidasa M."/>
            <person name="Muniz J."/>
            <person name="Nguyen L."/>
            <person name="Ongeri F."/>
            <person name="Osuji N."/>
            <person name="Pu L.-L."/>
            <person name="Puazo M."/>
            <person name="Qu C."/>
            <person name="Quiroz J."/>
            <person name="Raj R."/>
            <person name="Weissenberger G."/>
            <person name="Xin Y."/>
            <person name="Zou X."/>
            <person name="Han Y."/>
            <person name="Richards S."/>
            <person name="Worley K."/>
            <person name="Muzny D."/>
            <person name="Gibbs R."/>
        </authorList>
    </citation>
    <scope>NUCLEOTIDE SEQUENCE</scope>
    <source>
        <strain evidence="9">Sampled in the wild</strain>
    </source>
</reference>
<feature type="domain" description="Caspase family p20" evidence="8">
    <location>
        <begin position="1"/>
        <end position="61"/>
    </location>
</feature>
<evidence type="ECO:0000259" key="8">
    <source>
        <dbReference type="PROSITE" id="PS50208"/>
    </source>
</evidence>
<evidence type="ECO:0008006" key="11">
    <source>
        <dbReference type="Google" id="ProtNLM"/>
    </source>
</evidence>
<evidence type="ECO:0000256" key="2">
    <source>
        <dbReference type="ARBA" id="ARBA00022670"/>
    </source>
</evidence>
<dbReference type="EMBL" id="KZ308126">
    <property type="protein sequence ID" value="KAG8222201.1"/>
    <property type="molecule type" value="Genomic_DNA"/>
</dbReference>
<dbReference type="SMART" id="SM00115">
    <property type="entry name" value="CASc"/>
    <property type="match status" value="1"/>
</dbReference>
<proteinExistence type="inferred from homology"/>
<dbReference type="InterPro" id="IPR011600">
    <property type="entry name" value="Pept_C14_caspase"/>
</dbReference>
<comment type="similarity">
    <text evidence="1 6">Belongs to the peptidase C14A family.</text>
</comment>
<keyword evidence="4" id="KW-0788">Thiol protease</keyword>
<dbReference type="PROSITE" id="PS50208">
    <property type="entry name" value="CASPASE_P20"/>
    <property type="match status" value="1"/>
</dbReference>
<dbReference type="InterPro" id="IPR033139">
    <property type="entry name" value="Caspase_cys_AS"/>
</dbReference>
<sequence>MDHTNHDCLLVAIMTHGEENGFLYAKDNKYNAEEVWDCFKAVKSLAGKPKIFLFQACRGSKMEERTIIPCGSGVPRCSIIPSNADYLMVYSCIEGTYMMNTFVFLVFKKLGAKGYASWRNTSEGSWFIQDLCKDINEYKDKEDMLSILTHTLRRVAYTRCSNVPTDPDKDGRQEMPVFSSTLTKLLYFYETSH</sequence>
<dbReference type="PANTHER" id="PTHR10454:SF232">
    <property type="entry name" value="AT03047P-RELATED"/>
    <property type="match status" value="1"/>
</dbReference>
<dbReference type="InterPro" id="IPR016129">
    <property type="entry name" value="Caspase_his_AS"/>
</dbReference>
<dbReference type="InterPro" id="IPR002138">
    <property type="entry name" value="Pept_C14_p10"/>
</dbReference>
<dbReference type="SUPFAM" id="SSF52129">
    <property type="entry name" value="Caspase-like"/>
    <property type="match status" value="1"/>
</dbReference>
<evidence type="ECO:0000256" key="5">
    <source>
        <dbReference type="ARBA" id="ARBA00023145"/>
    </source>
</evidence>
<keyword evidence="2" id="KW-0645">Protease</keyword>
<keyword evidence="3" id="KW-0378">Hydrolase</keyword>
<accession>A0A8K0NUA8</accession>
<name>A0A8K0NUA8_LADFU</name>
<evidence type="ECO:0000256" key="1">
    <source>
        <dbReference type="ARBA" id="ARBA00010134"/>
    </source>
</evidence>
<organism evidence="9 10">
    <name type="scientific">Ladona fulva</name>
    <name type="common">Scarce chaser dragonfly</name>
    <name type="synonym">Libellula fulva</name>
    <dbReference type="NCBI Taxonomy" id="123851"/>
    <lineage>
        <taxon>Eukaryota</taxon>
        <taxon>Metazoa</taxon>
        <taxon>Ecdysozoa</taxon>
        <taxon>Arthropoda</taxon>
        <taxon>Hexapoda</taxon>
        <taxon>Insecta</taxon>
        <taxon>Pterygota</taxon>
        <taxon>Palaeoptera</taxon>
        <taxon>Odonata</taxon>
        <taxon>Epiprocta</taxon>
        <taxon>Anisoptera</taxon>
        <taxon>Libelluloidea</taxon>
        <taxon>Libellulidae</taxon>
        <taxon>Ladona</taxon>
    </lineage>
</organism>
<dbReference type="InterPro" id="IPR029030">
    <property type="entry name" value="Caspase-like_dom_sf"/>
</dbReference>
<evidence type="ECO:0000256" key="4">
    <source>
        <dbReference type="ARBA" id="ARBA00022807"/>
    </source>
</evidence>
<dbReference type="GO" id="GO:0043525">
    <property type="term" value="P:positive regulation of neuron apoptotic process"/>
    <property type="evidence" value="ECO:0007669"/>
    <property type="project" value="TreeGrafter"/>
</dbReference>
<evidence type="ECO:0000256" key="6">
    <source>
        <dbReference type="RuleBase" id="RU003971"/>
    </source>
</evidence>
<feature type="domain" description="Caspase family p10" evidence="7">
    <location>
        <begin position="112"/>
        <end position="190"/>
    </location>
</feature>
<evidence type="ECO:0000256" key="3">
    <source>
        <dbReference type="ARBA" id="ARBA00022801"/>
    </source>
</evidence>
<dbReference type="PROSITE" id="PS50207">
    <property type="entry name" value="CASPASE_P10"/>
    <property type="match status" value="1"/>
</dbReference>
<dbReference type="PROSITE" id="PS01122">
    <property type="entry name" value="CASPASE_CYS"/>
    <property type="match status" value="1"/>
</dbReference>
<evidence type="ECO:0000259" key="7">
    <source>
        <dbReference type="PROSITE" id="PS50207"/>
    </source>
</evidence>
<dbReference type="PROSITE" id="PS01121">
    <property type="entry name" value="CASPASE_HIS"/>
    <property type="match status" value="1"/>
</dbReference>
<protein>
    <recommendedName>
        <fullName evidence="11">Caspase-3</fullName>
    </recommendedName>
</protein>
<dbReference type="Proteomes" id="UP000792457">
    <property type="component" value="Unassembled WGS sequence"/>
</dbReference>
<comment type="caution">
    <text evidence="9">The sequence shown here is derived from an EMBL/GenBank/DDBJ whole genome shotgun (WGS) entry which is preliminary data.</text>
</comment>
<dbReference type="InterPro" id="IPR001309">
    <property type="entry name" value="Pept_C14_p20"/>
</dbReference>
<dbReference type="Pfam" id="PF00656">
    <property type="entry name" value="Peptidase_C14"/>
    <property type="match status" value="2"/>
</dbReference>
<keyword evidence="10" id="KW-1185">Reference proteome</keyword>
<dbReference type="InterPro" id="IPR015917">
    <property type="entry name" value="Pept_C14A"/>
</dbReference>
<keyword evidence="5" id="KW-0865">Zymogen</keyword>